<feature type="compositionally biased region" description="Basic and acidic residues" evidence="26">
    <location>
        <begin position="2492"/>
        <end position="2541"/>
    </location>
</feature>
<keyword evidence="4" id="KW-0489">Methyltransferase</keyword>
<feature type="compositionally biased region" description="Pro residues" evidence="26">
    <location>
        <begin position="2105"/>
        <end position="2121"/>
    </location>
</feature>
<keyword evidence="9 25" id="KW-0863">Zinc-finger</keyword>
<feature type="compositionally biased region" description="Low complexity" evidence="26">
    <location>
        <begin position="2988"/>
        <end position="3002"/>
    </location>
</feature>
<evidence type="ECO:0000259" key="28">
    <source>
        <dbReference type="PROSITE" id="PS50016"/>
    </source>
</evidence>
<dbReference type="CDD" id="cd15590">
    <property type="entry name" value="PHD2_KMT2A"/>
    <property type="match status" value="1"/>
</dbReference>
<feature type="region of interest" description="Disordered" evidence="26">
    <location>
        <begin position="4095"/>
        <end position="4244"/>
    </location>
</feature>
<dbReference type="SUPFAM" id="SSF82199">
    <property type="entry name" value="SET domain"/>
    <property type="match status" value="1"/>
</dbReference>
<feature type="region of interest" description="Disordered" evidence="26">
    <location>
        <begin position="829"/>
        <end position="851"/>
    </location>
</feature>
<dbReference type="Gene3D" id="3.30.160.360">
    <property type="match status" value="1"/>
</dbReference>
<evidence type="ECO:0000256" key="8">
    <source>
        <dbReference type="ARBA" id="ARBA00022737"/>
    </source>
</evidence>
<dbReference type="GO" id="GO:0045893">
    <property type="term" value="P:positive regulation of DNA-templated transcription"/>
    <property type="evidence" value="ECO:0007669"/>
    <property type="project" value="TreeGrafter"/>
</dbReference>
<evidence type="ECO:0000259" key="32">
    <source>
        <dbReference type="PROSITE" id="PS51805"/>
    </source>
</evidence>
<evidence type="ECO:0000256" key="9">
    <source>
        <dbReference type="ARBA" id="ARBA00022771"/>
    </source>
</evidence>
<feature type="compositionally biased region" description="Polar residues" evidence="26">
    <location>
        <begin position="2923"/>
        <end position="2954"/>
    </location>
</feature>
<sequence>MAHSCRWRFPARPGGSCNSGTGRRAGRIRVTASLRSVSGAHPNATGLGPGFDAALQVSSVIGSNLQKFRDVLGESSDSSSGEEEAFGGFGPVAEQKRIQSPSTTPSAGPPIQEKKPRGRPPRALTAQKAAASLPSPSSLPSPTQAKPEGPERPSEKVKRLPGRPPGTGEKRRGRPPSSSSKKAWSAGSHAAGDDSRQAGSELGMDTEEDKDRKGTRRMPLGSAQPYDTEAKIPKGGRGESKVTNLKRLRATKLAPLKSRLKTLPGVPRRRRGRPPSAERLKAEAAAAAAAAAAAQLSTSIECGEGKHKVFRVRGGDRGTEPHTPQQPMLRNADGAEEQDSSNPPASPSPSKPGRTVGLRKSPRHRKPVRIVPSSKRTDATIAKQLLQRAKKGAQKRLEKGAVAIVGSGTGAIDAGIRKTQLKNIRQFIMPVVSTVSLRIIKTPKRFIEDEGSFGAPPPHMKIARLETTPSSVSTSAQPTSTTSSSPSPVLVSSTPAVSSTGTTAPIDSLPPPPPPAPIPTVPSTAASLLNSTNNAANGRFSSSAASCGSSAVSQHSSQLSSAESSRSSSPSLDDSSCDSQASEATQALSEPEDHSPSSQGEREANLVHSSRPPSPPSEPEHVLAERSRRGRRGQGVGRGSQSQRVRETLSSGAKKPIISPPTGVLMSSSTLVNSQQASSTASSSSSPPPPPLLTPPQPPQSASSNTAAISEHHSQSPWMTHPIPPFLSGPSVLSSSSDKRSRSILREPTFRWTSLSHTEQQYFSSAKYAKEGLIRKPIFDNFRPPPLTAEDVGLLPQGVSGAGGAAPVVFPAPGSGTGTGTRLFAPLHSHTHHQHPSSSRFDPPHQKRSPLLRAPRFTPSEAHSRIFESVTLQSSSGSSPGSLSPHQTSSSSSRTSRRRRRPVSGTVRSHPRSPSHSMTRRSSQIGGPMSMGKSSSEMSVLKGSVSCSNSSSLPGVSASPLATSALTPPFSTFSTVSMGLAPQGTPDNRRGAAGNPPPLSTASSTSSPLFPIFPSSAQDTVRGAGKGGKEKSLSAPQDPASKEKERDSEKNREKEKENKREGRKDLEKRSKVSTPDGSPNAPSSMFTVDGRDSEDALLSIATKKAPGRKKSTSVDMVSDTASSDLRGSPSTVPMSIAKGRISKKGRPSEKGAEMEDGEKEKEKQSAPSQQTASLPGQPGRQQLPVSSLGSMLAQAEKQPVTDKRVVGLLKKAKAQLFEIKKSKMKPAEQTKGQGQESDSSEASVRGPRIKHVCRRAAVALGRNRAVFPDDMPTLSALPWEEREKILSSMGNDDKSSVAGSEEAEPQSPPIKPRETRQKAVQEAPPKKGRRSRRCGQCSGCQVPEDCGVCTNCLDKPKFGGRNIKKQCCKMRKCQNLQWMPSKMFLQKQGKGKKDKKKNKLSEKKEGLNPVKGPISDSGPKPTPAPPKEEPPRKKSETPPLKMGEEKSRQQPLSKQSSPALASSPAPVEAPQAPSTVAAHTQSPALTPDARQLPVTSSVTSKKGHKPQQSVPTSSSSSSSSSSSTSSSSSSSSSSSPSSSSQNSPSQSTQSHQPSQQQQQQQQRPLTSQATSKKDASPKIPLSESKKKPQQHSSHQQSSTTTYSDPVESKQLKKPTSRSVPPSPKQRLKDKPLTTKPTSSSTLNWLSTPSTRGQAKSRAPCDGVHRIRVDFKRDHDVEKVWEAGGLSLLTSVPVTPRVLCFLCASSGNVEFVFCQVCCEPFHLFCLGESERPLQEQFENWCCRRCRFCQACGRQHQKTKQQLLECDKCRNSYHPECLGPNHPTRPTKKKRVWVCTKCVRCKSCGATKPGKSWDAQWSHDFSMCHDCAKLFAKGNFCPLCDKCYDDDDYDSKMMECGRCNHWVHAKCENLTDEMYELLSKLPESVAYTCTKCTERHPAEWRTALERELQGCVRHVLTALLNSRTSSHLLRYRQAVKPPELNPETEESLPSRRSPEGPDPPVLTEVAPTPPSDFPPDLDSVEKKMDLGRYNSVLEFSDDITRIIQTAINSDGGQPESRKANSMVKSFFIRQMDRIFPWFKVKESRLWERQKVSANSGLLPNAVLPPSLDHNYAQWQERQELSRAELPHLMKKIIPAPRPKTPGEPDSPASPPSLPPALPPPHPLLPDREDSQELPPPPGVSDNRQCVLCLKYGDENTNESGRLLYIGQNEWTHVNCALWSAEVFEDDDSSLKNVHMAVLRGKQLRCEKCQKPGATVGCCLTSCTSNYHFMCARQSHCVFLEDKKVYCPKHRDLIKGEVVSEFEVTRRILVDREGISLRRKWLAGLEPENVHMMIGSMTIDCLGILTELSDCKRKLFPVGYQCSRVYWSTLDARKRCVYTCRILVCHPPVVESDLKNMMAPEENRTIAHSPPPIADFPDPFESPRRSDTLSPTNTPKLRVYTRNRHPSYPPCQRLLGPRPMPSPGGTSHPQSHEIVTVGDSMVNPSMRNIDSRRHSSPSLSPPPHQLNRQRGVTFPLQIVSRPLTSPPPLIPSPARDPEKSKHLSKESAKSPVQRDDERGRLFSTDRNRQQPSRDHGLRDADKGKGSSQDLAPKDSDKNRSSRELGQKDSDKGGIPAKEPEKRRLLSKDSGLKDSERGRPPSRDPLRDSEKGRQVNRDSEKRRQASKDSSNRETDKSKSSSRDPSYKDMEKARSLSRDAGLRDSEKHRQHSRETGKDSGQGKDRPSSRDSDKGRPPSRDSSYRSTEKNKDSGSGKDNNPGSQSKQAGGDSKSPRLAPAGSGQSSPPVGTAVLTGQQRGGSTKQTDKQGKHGGKDQDVSASLLPRHRATPTSSITQSKEKPSSGKESSSGTGNVMPGSLHKDSVVAKSGSPQSPFQKSNSRKSNDYSSGPATAAVMKPVWPSRTPAEDEVVKRGSMHLASPAAASAAKDKQPKVKTAGNREVSKDREREKTLQNSNSNNKIPLLNNNTKATGSTNAHATNPGSHNSSNSKAPVLGNSTKAHGKAQGEKPENQAGDRSSSKSRENYSCPERKSSSSLDSLQQLQQGGLPPEKGVKTSSQSHTKPTTNQLSLSSREKKRSVKPPTVTPLKTDIKTDPNGTSAVGGISSSCPTTTTSTVSPAAQGTRRSARSALFSSPSASSSDSSESDTQTQTEDDDLRKEHLHSELRDHHSLLTQGTEDEGDGPEDDHDRGMDDKHHEDDSDGSGSAKRRYPRRSARARSNMFFGLTPFYGVRSYGEEDLPFYGSGDGAGPVVKRRTGGRKKSAEGQVDGADDMSTSSSSGDSGDDEDSGMRGKDPYYYNFTRTIINPSEGLPSIEGLDQCLGRGSQLQRFLKDEEQQQQRAQGKAEEDMLSSLTLGKQHIGQLDGIDDGSESDTSICTTSTTTTTTATSSSTPHKSAPKRRGRERHTEKPDSHDSTKEADNSGGAVSGNTREGRKNQKENCLPLGGGVKSQPQSQGQDPLEAQLSLSTDLLKSDSDNNNSDDCGNILPSDIMEFVLNTPSMSMQALGQQSEPSSSELLLDEGYVGVDVNRPKDILFDDFSQQLPSAESGGVVESSVNSSISVEEPYLPLELPSDLSVLTTRSPSVNTSQNHAAGSLISDTSERTMLGLTSDPESIRGEKSGDKKRAGPGVSPSENQHDATNRDTQVTEGHMTPEQFISSPDIGQVVEPPGNQDVPRSSGTPGLPSSPSLPLQGQKYLPASAAAAGSPSPVPGPGASQAQVSSPAVIKPGPDKLILVNQQFQPFYVLQTVPNGVAQKISATGVIDTSSSAVLSSMTLTTGLNTALSTAQPIFPAGGKVLGTMPHPSQIHTFTGATQTGFQTGIPSTTSGLLIGLPHDQPQILVSEAGRPHELGHSVAIVSSPSSLTSSPTVLASAHGKKRPISRLQPRKSKKLARSRSQPTLAPSEMGPPNMTLINLSSPQITAGIPGHLSTITTSQRKVPNIIKRPKSGGVMYLNPSTLLQQRIPGTAQPGILGHDSSTHLIPCTVSGLNPSQSVLNVVSVPPSGAAGLLAPGSVSLSTPVLSSAEITGPISNLLFKASPHGLGLSDQPMVLQSAGAPLMSQLSSSVQTSIASSICVLPSQQTFSMAVNQQGETEVSNVHLQHQSQPINRAQTMDSSPNTTVTLATSLSSAKGRVVGVFSQTQTSAHSQSRRTTPISRSSEQRPPNSTTLGAEKGKQKTKRSRQSSDITSVKKLKASQAEEHLSNPAGRHHSNQSSKELSPPEPMDTGKPADKATNKSVLGKKKTSDGPVLPGKVVGKDISSAAGGAGSLPVASPPDQDGNSRDTGLDSKPKKGIIFEICSEDGFHIRCESIEEAWKSLTDKVQEARSNARLKELSFEGVNGLRMLGVVHEAVVFLLEQLYGSRHCRSYRFRFHKPEETDEPPINPHGSARAEISHRRSVFDMFNFLASKHRQPPEYKPQEDDDDEGQLRTARRASMELPLAVRFKQLKATSKETVGVYRSPIHGRGLFCKKTIDAGEMVIEYSGNVIRSVLTDKREKYYDGKGIGCYMFRIDDYEVVDATVHGNAARFINHSCEPNCYSRVITVDGQKHIVIFASRRIYCGEELTYDYKFPIEDASNKLPCNCGAKKCRKFLN</sequence>
<dbReference type="InterPro" id="IPR001965">
    <property type="entry name" value="Znf_PHD"/>
</dbReference>
<evidence type="ECO:0000256" key="12">
    <source>
        <dbReference type="ARBA" id="ARBA00022853"/>
    </source>
</evidence>
<dbReference type="InterPro" id="IPR003616">
    <property type="entry name" value="Post-SET_dom"/>
</dbReference>
<feature type="compositionally biased region" description="Basic and acidic residues" evidence="26">
    <location>
        <begin position="3110"/>
        <end position="3125"/>
    </location>
</feature>
<feature type="compositionally biased region" description="Low complexity" evidence="26">
    <location>
        <begin position="175"/>
        <end position="190"/>
    </location>
</feature>
<evidence type="ECO:0000256" key="25">
    <source>
        <dbReference type="PROSITE-ProRule" id="PRU00509"/>
    </source>
</evidence>
<feature type="region of interest" description="Disordered" evidence="26">
    <location>
        <begin position="2360"/>
        <end position="3172"/>
    </location>
</feature>
<evidence type="ECO:0000256" key="16">
    <source>
        <dbReference type="ARBA" id="ARBA00023125"/>
    </source>
</evidence>
<evidence type="ECO:0000256" key="19">
    <source>
        <dbReference type="ARBA" id="ARBA00023620"/>
    </source>
</evidence>
<dbReference type="STRING" id="8167.A0A484DHG0"/>
<dbReference type="InterPro" id="IPR013083">
    <property type="entry name" value="Znf_RING/FYVE/PHD"/>
</dbReference>
<comment type="catalytic activity">
    <reaction evidence="21">
        <text>N(6)-methyl-L-lysyl(4)-[histone H3] + S-adenosyl-L-methionine = N(6),N(6)-dimethyl-L-lysyl(4)-[histone H3] + S-adenosyl-L-homocysteine + H(+)</text>
        <dbReference type="Rhea" id="RHEA:60268"/>
        <dbReference type="Rhea" id="RHEA-COMP:15540"/>
        <dbReference type="Rhea" id="RHEA-COMP:15543"/>
        <dbReference type="ChEBI" id="CHEBI:15378"/>
        <dbReference type="ChEBI" id="CHEBI:57856"/>
        <dbReference type="ChEBI" id="CHEBI:59789"/>
        <dbReference type="ChEBI" id="CHEBI:61929"/>
        <dbReference type="ChEBI" id="CHEBI:61976"/>
    </reaction>
    <physiologicalReaction direction="left-to-right" evidence="21">
        <dbReference type="Rhea" id="RHEA:60269"/>
    </physiologicalReaction>
</comment>
<dbReference type="GO" id="GO:0035097">
    <property type="term" value="C:histone methyltransferase complex"/>
    <property type="evidence" value="ECO:0007669"/>
    <property type="project" value="InterPro"/>
</dbReference>
<feature type="compositionally biased region" description="Basic and acidic residues" evidence="26">
    <location>
        <begin position="591"/>
        <end position="605"/>
    </location>
</feature>
<dbReference type="InterPro" id="IPR044133">
    <property type="entry name" value="KMT2A_PHD3"/>
</dbReference>
<evidence type="ECO:0000259" key="29">
    <source>
        <dbReference type="PROSITE" id="PS50280"/>
    </source>
</evidence>
<feature type="region of interest" description="Disordered" evidence="26">
    <location>
        <begin position="4054"/>
        <end position="4075"/>
    </location>
</feature>
<comment type="catalytic activity">
    <reaction evidence="20">
        <text>L-lysyl(4)-[histone H3] + S-adenosyl-L-methionine = N(6)-methyl-L-lysyl(4)-[histone H3] + S-adenosyl-L-homocysteine + H(+)</text>
        <dbReference type="Rhea" id="RHEA:60264"/>
        <dbReference type="Rhea" id="RHEA-COMP:15543"/>
        <dbReference type="Rhea" id="RHEA-COMP:15547"/>
        <dbReference type="ChEBI" id="CHEBI:15378"/>
        <dbReference type="ChEBI" id="CHEBI:29969"/>
        <dbReference type="ChEBI" id="CHEBI:57856"/>
        <dbReference type="ChEBI" id="CHEBI:59789"/>
        <dbReference type="ChEBI" id="CHEBI:61929"/>
        <dbReference type="EC" id="2.1.1.364"/>
    </reaction>
    <physiologicalReaction direction="left-to-right" evidence="20">
        <dbReference type="Rhea" id="RHEA:60265"/>
    </physiologicalReaction>
</comment>
<feature type="region of interest" description="Disordered" evidence="26">
    <location>
        <begin position="870"/>
        <end position="1205"/>
    </location>
</feature>
<dbReference type="Gene3D" id="1.20.920.10">
    <property type="entry name" value="Bromodomain-like"/>
    <property type="match status" value="1"/>
</dbReference>
<feature type="region of interest" description="Disordered" evidence="26">
    <location>
        <begin position="3535"/>
        <end position="3678"/>
    </location>
</feature>
<feature type="compositionally biased region" description="Polar residues" evidence="26">
    <location>
        <begin position="3535"/>
        <end position="3547"/>
    </location>
</feature>
<dbReference type="InterPro" id="IPR017956">
    <property type="entry name" value="AT_hook_DNA-bd_motif"/>
</dbReference>
<dbReference type="InterPro" id="IPR011011">
    <property type="entry name" value="Znf_FYVE_PHD"/>
</dbReference>
<organism evidence="33 34">
    <name type="scientific">Perca flavescens</name>
    <name type="common">American yellow perch</name>
    <name type="synonym">Morone flavescens</name>
    <dbReference type="NCBI Taxonomy" id="8167"/>
    <lineage>
        <taxon>Eukaryota</taxon>
        <taxon>Metazoa</taxon>
        <taxon>Chordata</taxon>
        <taxon>Craniata</taxon>
        <taxon>Vertebrata</taxon>
        <taxon>Euteleostomi</taxon>
        <taxon>Actinopterygii</taxon>
        <taxon>Neopterygii</taxon>
        <taxon>Teleostei</taxon>
        <taxon>Neoteleostei</taxon>
        <taxon>Acanthomorphata</taxon>
        <taxon>Eupercaria</taxon>
        <taxon>Perciformes</taxon>
        <taxon>Percoidei</taxon>
        <taxon>Percidae</taxon>
        <taxon>Percinae</taxon>
        <taxon>Perca</taxon>
    </lineage>
</organism>
<feature type="compositionally biased region" description="Low complexity" evidence="26">
    <location>
        <begin position="3630"/>
        <end position="3662"/>
    </location>
</feature>
<dbReference type="Pfam" id="PF02008">
    <property type="entry name" value="zf-CXXC"/>
    <property type="match status" value="1"/>
</dbReference>
<feature type="binding site" evidence="23">
    <location>
        <position position="4489"/>
    </location>
    <ligand>
        <name>Zn(2+)</name>
        <dbReference type="ChEBI" id="CHEBI:29105"/>
    </ligand>
</feature>
<keyword evidence="2" id="KW-1017">Isopeptide bond</keyword>
<feature type="region of interest" description="Disordered" evidence="26">
    <location>
        <begin position="2091"/>
        <end position="2138"/>
    </location>
</feature>
<feature type="domain" description="PHD-type" evidence="28">
    <location>
        <begin position="1832"/>
        <end position="1893"/>
    </location>
</feature>
<feature type="compositionally biased region" description="Basic and acidic residues" evidence="26">
    <location>
        <begin position="1040"/>
        <end position="1070"/>
    </location>
</feature>
<dbReference type="CDD" id="cd19170">
    <property type="entry name" value="SET_KMT2A_2B"/>
    <property type="match status" value="1"/>
</dbReference>
<dbReference type="InterPro" id="IPR001487">
    <property type="entry name" value="Bromodomain"/>
</dbReference>
<feature type="compositionally biased region" description="Polar residues" evidence="26">
    <location>
        <begin position="945"/>
        <end position="977"/>
    </location>
</feature>
<feature type="compositionally biased region" description="Polar residues" evidence="26">
    <location>
        <begin position="1113"/>
        <end position="1133"/>
    </location>
</feature>
<feature type="region of interest" description="Disordered" evidence="26">
    <location>
        <begin position="1378"/>
        <end position="1658"/>
    </location>
</feature>
<dbReference type="SMART" id="SM00541">
    <property type="entry name" value="FYRN"/>
    <property type="match status" value="1"/>
</dbReference>
<feature type="compositionally biased region" description="Polar residues" evidence="26">
    <location>
        <begin position="2824"/>
        <end position="2833"/>
    </location>
</feature>
<evidence type="ECO:0000256" key="5">
    <source>
        <dbReference type="ARBA" id="ARBA00022679"/>
    </source>
</evidence>
<comment type="caution">
    <text evidence="33">The sequence shown here is derived from an EMBL/GenBank/DDBJ whole genome shotgun (WGS) entry which is preliminary data.</text>
</comment>
<evidence type="ECO:0000256" key="3">
    <source>
        <dbReference type="ARBA" id="ARBA00022553"/>
    </source>
</evidence>
<dbReference type="Pfam" id="PF00628">
    <property type="entry name" value="PHD"/>
    <property type="match status" value="2"/>
</dbReference>
<feature type="compositionally biased region" description="Low complexity" evidence="26">
    <location>
        <begin position="129"/>
        <end position="142"/>
    </location>
</feature>
<dbReference type="FunFam" id="3.30.40.10:FF:000089">
    <property type="entry name" value="Histone-lysine N-methyltransferase"/>
    <property type="match status" value="1"/>
</dbReference>
<feature type="compositionally biased region" description="Low complexity" evidence="26">
    <location>
        <begin position="3327"/>
        <end position="3347"/>
    </location>
</feature>
<feature type="compositionally biased region" description="Polar residues" evidence="26">
    <location>
        <begin position="2736"/>
        <end position="2758"/>
    </location>
</feature>
<feature type="compositionally biased region" description="Basic and acidic residues" evidence="26">
    <location>
        <begin position="2896"/>
        <end position="2906"/>
    </location>
</feature>
<keyword evidence="13" id="KW-0007">Acetylation</keyword>
<evidence type="ECO:0000256" key="15">
    <source>
        <dbReference type="ARBA" id="ARBA00023117"/>
    </source>
</evidence>
<feature type="compositionally biased region" description="Polar residues" evidence="26">
    <location>
        <begin position="4095"/>
        <end position="4125"/>
    </location>
</feature>
<feature type="compositionally biased region" description="Low complexity" evidence="26">
    <location>
        <begin position="3083"/>
        <end position="3097"/>
    </location>
</feature>
<dbReference type="Pfam" id="PF13771">
    <property type="entry name" value="zf-HC5HC2H"/>
    <property type="match status" value="1"/>
</dbReference>
<feature type="compositionally biased region" description="Basic and acidic residues" evidence="26">
    <location>
        <begin position="1218"/>
        <end position="1228"/>
    </location>
</feature>
<feature type="compositionally biased region" description="Low complexity" evidence="26">
    <location>
        <begin position="2909"/>
        <end position="2922"/>
    </location>
</feature>
<dbReference type="SMART" id="SM00384">
    <property type="entry name" value="AT_hook"/>
    <property type="match status" value="3"/>
</dbReference>
<feature type="domain" description="SET" evidence="29">
    <location>
        <begin position="4409"/>
        <end position="4525"/>
    </location>
</feature>
<proteinExistence type="predicted"/>
<dbReference type="SMART" id="SM00542">
    <property type="entry name" value="FYRC"/>
    <property type="match status" value="1"/>
</dbReference>
<feature type="compositionally biased region" description="Polar residues" evidence="26">
    <location>
        <begin position="3009"/>
        <end position="3026"/>
    </location>
</feature>
<dbReference type="SMART" id="SM00508">
    <property type="entry name" value="PostSET"/>
    <property type="match status" value="1"/>
</dbReference>
<feature type="compositionally biased region" description="Basic and acidic residues" evidence="26">
    <location>
        <begin position="2972"/>
        <end position="2987"/>
    </location>
</feature>
<dbReference type="InterPro" id="IPR046341">
    <property type="entry name" value="SET_dom_sf"/>
</dbReference>
<feature type="compositionally biased region" description="Basic and acidic residues" evidence="26">
    <location>
        <begin position="228"/>
        <end position="240"/>
    </location>
</feature>
<dbReference type="SUPFAM" id="SSF57903">
    <property type="entry name" value="FYVE/PHD zinc finger"/>
    <property type="match status" value="3"/>
</dbReference>
<feature type="compositionally biased region" description="Pro residues" evidence="26">
    <location>
        <begin position="686"/>
        <end position="699"/>
    </location>
</feature>
<feature type="compositionally biased region" description="Basic and acidic residues" evidence="26">
    <location>
        <begin position="4235"/>
        <end position="4244"/>
    </location>
</feature>
<feature type="binding site" evidence="23">
    <location>
        <position position="4544"/>
    </location>
    <ligand>
        <name>Zn(2+)</name>
        <dbReference type="ChEBI" id="CHEBI:29105"/>
    </ligand>
</feature>
<feature type="compositionally biased region" description="Basic residues" evidence="26">
    <location>
        <begin position="1389"/>
        <end position="1398"/>
    </location>
</feature>
<feature type="compositionally biased region" description="Basic and acidic residues" evidence="26">
    <location>
        <begin position="3141"/>
        <end position="3153"/>
    </location>
</feature>
<feature type="compositionally biased region" description="Low complexity" evidence="26">
    <location>
        <begin position="1633"/>
        <end position="1642"/>
    </location>
</feature>
<keyword evidence="17" id="KW-0804">Transcription</keyword>
<feature type="binding site" evidence="22">
    <location>
        <position position="4538"/>
    </location>
    <ligand>
        <name>S-adenosyl-L-methionine</name>
        <dbReference type="ChEBI" id="CHEBI:59789"/>
    </ligand>
</feature>
<feature type="region of interest" description="Disordered" evidence="26">
    <location>
        <begin position="1264"/>
        <end position="1345"/>
    </location>
</feature>
<feature type="compositionally biased region" description="Polar residues" evidence="26">
    <location>
        <begin position="4054"/>
        <end position="4074"/>
    </location>
</feature>
<evidence type="ECO:0000256" key="7">
    <source>
        <dbReference type="ARBA" id="ARBA00022723"/>
    </source>
</evidence>
<dbReference type="EC" id="2.1.1.364" evidence="19"/>
<dbReference type="SMART" id="SM00249">
    <property type="entry name" value="PHD"/>
    <property type="match status" value="4"/>
</dbReference>
<feature type="compositionally biased region" description="Acidic residues" evidence="26">
    <location>
        <begin position="3131"/>
        <end position="3140"/>
    </location>
</feature>
<feature type="region of interest" description="Disordered" evidence="26">
    <location>
        <begin position="1929"/>
        <end position="1973"/>
    </location>
</feature>
<dbReference type="SMART" id="SM00317">
    <property type="entry name" value="SET"/>
    <property type="match status" value="1"/>
</dbReference>
<keyword evidence="7 23" id="KW-0479">Metal-binding</keyword>
<dbReference type="EMBL" id="SCKG01000003">
    <property type="protein sequence ID" value="TDH14919.1"/>
    <property type="molecule type" value="Genomic_DNA"/>
</dbReference>
<evidence type="ECO:0000256" key="21">
    <source>
        <dbReference type="ARBA" id="ARBA00050089"/>
    </source>
</evidence>
<dbReference type="PROSITE" id="PS50280">
    <property type="entry name" value="SET"/>
    <property type="match status" value="1"/>
</dbReference>
<comment type="subcellular location">
    <subcellularLocation>
        <location evidence="1">Nucleus</location>
    </subcellularLocation>
</comment>
<feature type="domain" description="PHD-type" evidence="32">
    <location>
        <begin position="2140"/>
        <end position="2248"/>
    </location>
</feature>
<evidence type="ECO:0000256" key="23">
    <source>
        <dbReference type="PIRSR" id="PIRSR010354-51"/>
    </source>
</evidence>
<dbReference type="InterPro" id="IPR003889">
    <property type="entry name" value="FYrich_C"/>
</dbReference>
<dbReference type="PROSITE" id="PS51542">
    <property type="entry name" value="FYRN"/>
    <property type="match status" value="1"/>
</dbReference>
<feature type="compositionally biased region" description="Polar residues" evidence="26">
    <location>
        <begin position="2710"/>
        <end position="2721"/>
    </location>
</feature>
<gene>
    <name evidence="33" type="ORF">EPR50_G00026120</name>
</gene>
<feature type="compositionally biased region" description="Low complexity" evidence="26">
    <location>
        <begin position="1590"/>
        <end position="1601"/>
    </location>
</feature>
<dbReference type="PROSITE" id="PS50014">
    <property type="entry name" value="BROMODOMAIN_2"/>
    <property type="match status" value="1"/>
</dbReference>
<dbReference type="InterPro" id="IPR003888">
    <property type="entry name" value="FYrich_N"/>
</dbReference>
<feature type="domain" description="PHD-type" evidence="28">
    <location>
        <begin position="1744"/>
        <end position="1799"/>
    </location>
</feature>
<dbReference type="InterPro" id="IPR019787">
    <property type="entry name" value="Znf_PHD-finger"/>
</dbReference>
<feature type="compositionally biased region" description="Low complexity" evidence="26">
    <location>
        <begin position="3227"/>
        <end position="3236"/>
    </location>
</feature>
<dbReference type="InterPro" id="IPR016569">
    <property type="entry name" value="MeTrfase_trithorax"/>
</dbReference>
<feature type="compositionally biased region" description="Basic and acidic residues" evidence="26">
    <location>
        <begin position="1146"/>
        <end position="1164"/>
    </location>
</feature>
<feature type="compositionally biased region" description="Low complexity" evidence="26">
    <location>
        <begin position="1000"/>
        <end position="1010"/>
    </location>
</feature>
<evidence type="ECO:0000256" key="4">
    <source>
        <dbReference type="ARBA" id="ARBA00022603"/>
    </source>
</evidence>
<keyword evidence="10 23" id="KW-0862">Zinc</keyword>
<evidence type="ECO:0000256" key="11">
    <source>
        <dbReference type="ARBA" id="ARBA00022843"/>
    </source>
</evidence>
<feature type="compositionally biased region" description="Low complexity" evidence="26">
    <location>
        <begin position="1506"/>
        <end position="1568"/>
    </location>
</feature>
<dbReference type="InterPro" id="IPR047219">
    <property type="entry name" value="KMT2A_2B_SET"/>
</dbReference>
<keyword evidence="34" id="KW-1185">Reference proteome</keyword>
<feature type="compositionally biased region" description="Basic and acidic residues" evidence="26">
    <location>
        <begin position="148"/>
        <end position="158"/>
    </location>
</feature>
<evidence type="ECO:0000256" key="13">
    <source>
        <dbReference type="ARBA" id="ARBA00022990"/>
    </source>
</evidence>
<evidence type="ECO:0000313" key="34">
    <source>
        <dbReference type="Proteomes" id="UP000295070"/>
    </source>
</evidence>
<feature type="compositionally biased region" description="Low complexity" evidence="26">
    <location>
        <begin position="3419"/>
        <end position="3437"/>
    </location>
</feature>
<dbReference type="PROSITE" id="PS51805">
    <property type="entry name" value="EPHD"/>
    <property type="match status" value="1"/>
</dbReference>
<evidence type="ECO:0000259" key="31">
    <source>
        <dbReference type="PROSITE" id="PS51058"/>
    </source>
</evidence>
<evidence type="ECO:0000256" key="2">
    <source>
        <dbReference type="ARBA" id="ARBA00022499"/>
    </source>
</evidence>
<feature type="compositionally biased region" description="Basic and acidic residues" evidence="26">
    <location>
        <begin position="2759"/>
        <end position="2772"/>
    </location>
</feature>
<keyword evidence="3" id="KW-0597">Phosphoprotein</keyword>
<dbReference type="InterPro" id="IPR001214">
    <property type="entry name" value="SET_dom"/>
</dbReference>
<dbReference type="FunFam" id="3.30.40.10:FF:000002">
    <property type="entry name" value="Histone-lysine N-methyltransferase"/>
    <property type="match status" value="1"/>
</dbReference>
<feature type="compositionally biased region" description="Basic and acidic residues" evidence="26">
    <location>
        <begin position="737"/>
        <end position="749"/>
    </location>
</feature>
<feature type="compositionally biased region" description="Basic and acidic residues" evidence="26">
    <location>
        <begin position="1426"/>
        <end position="1448"/>
    </location>
</feature>
<feature type="compositionally biased region" description="Polar residues" evidence="26">
    <location>
        <begin position="1072"/>
        <end position="1086"/>
    </location>
</feature>
<dbReference type="InterPro" id="IPR042025">
    <property type="entry name" value="KMT2A_PHD2"/>
</dbReference>
<evidence type="ECO:0000256" key="14">
    <source>
        <dbReference type="ARBA" id="ARBA00023015"/>
    </source>
</evidence>
<dbReference type="FunFam" id="3.30.40.10:FF:000071">
    <property type="entry name" value="Histone-lysine N-methyltransferase"/>
    <property type="match status" value="1"/>
</dbReference>
<keyword evidence="12" id="KW-0156">Chromatin regulator</keyword>
<feature type="compositionally biased region" description="Low complexity" evidence="26">
    <location>
        <begin position="3814"/>
        <end position="3829"/>
    </location>
</feature>
<feature type="compositionally biased region" description="Basic and acidic residues" evidence="26">
    <location>
        <begin position="1279"/>
        <end position="1295"/>
    </location>
</feature>
<evidence type="ECO:0000259" key="27">
    <source>
        <dbReference type="PROSITE" id="PS50014"/>
    </source>
</evidence>
<feature type="binding site" evidence="23">
    <location>
        <position position="4537"/>
    </location>
    <ligand>
        <name>Zn(2+)</name>
        <dbReference type="ChEBI" id="CHEBI:29105"/>
    </ligand>
</feature>
<dbReference type="Gene3D" id="2.170.270.10">
    <property type="entry name" value="SET domain"/>
    <property type="match status" value="1"/>
</dbReference>
<feature type="binding site" evidence="23">
    <location>
        <position position="4539"/>
    </location>
    <ligand>
        <name>Zn(2+)</name>
        <dbReference type="ChEBI" id="CHEBI:29105"/>
    </ligand>
</feature>
<feature type="domain" description="Post-SET" evidence="30">
    <location>
        <begin position="4533"/>
        <end position="4549"/>
    </location>
</feature>
<dbReference type="GO" id="GO:0032259">
    <property type="term" value="P:methylation"/>
    <property type="evidence" value="ECO:0007669"/>
    <property type="project" value="UniProtKB-KW"/>
</dbReference>
<dbReference type="PROSITE" id="PS51543">
    <property type="entry name" value="FYRC"/>
    <property type="match status" value="1"/>
</dbReference>
<feature type="region of interest" description="Disordered" evidence="26">
    <location>
        <begin position="72"/>
        <end position="284"/>
    </location>
</feature>
<dbReference type="Gene3D" id="6.10.250.2390">
    <property type="match status" value="1"/>
</dbReference>
<feature type="binding site" evidence="22">
    <location>
        <position position="4421"/>
    </location>
    <ligand>
        <name>S-adenosyl-L-methionine</name>
        <dbReference type="ChEBI" id="CHEBI:59789"/>
    </ligand>
</feature>
<dbReference type="PIRSF" id="PIRSF010354">
    <property type="entry name" value="Methyltransferase_trithorax"/>
    <property type="match status" value="1"/>
</dbReference>
<evidence type="ECO:0000256" key="26">
    <source>
        <dbReference type="SAM" id="MobiDB-lite"/>
    </source>
</evidence>
<feature type="compositionally biased region" description="Polar residues" evidence="26">
    <location>
        <begin position="912"/>
        <end position="925"/>
    </location>
</feature>
<dbReference type="SUPFAM" id="SSF47370">
    <property type="entry name" value="Bromodomain"/>
    <property type="match status" value="1"/>
</dbReference>
<feature type="compositionally biased region" description="Polar residues" evidence="26">
    <location>
        <begin position="1165"/>
        <end position="1189"/>
    </location>
</feature>
<evidence type="ECO:0000256" key="24">
    <source>
        <dbReference type="PROSITE-ProRule" id="PRU00035"/>
    </source>
</evidence>
<dbReference type="Gene3D" id="3.30.40.10">
    <property type="entry name" value="Zinc/RING finger domain, C3HC4 (zinc finger)"/>
    <property type="match status" value="3"/>
</dbReference>
<keyword evidence="5" id="KW-0808">Transferase</keyword>
<feature type="compositionally biased region" description="Polar residues" evidence="26">
    <location>
        <begin position="1643"/>
        <end position="1653"/>
    </location>
</feature>
<protein>
    <recommendedName>
        <fullName evidence="19">[histone H3]-lysine(4) N-methyltransferase</fullName>
        <ecNumber evidence="19">2.1.1.364</ecNumber>
    </recommendedName>
</protein>
<feature type="domain" description="Bromo" evidence="27">
    <location>
        <begin position="1972"/>
        <end position="2015"/>
    </location>
</feature>
<keyword evidence="11" id="KW-0832">Ubl conjugation</keyword>
<feature type="compositionally biased region" description="Basic and acidic residues" evidence="26">
    <location>
        <begin position="3568"/>
        <end position="3580"/>
    </location>
</feature>
<feature type="region of interest" description="Disordered" evidence="26">
    <location>
        <begin position="3190"/>
        <end position="3251"/>
    </location>
</feature>
<evidence type="ECO:0000259" key="30">
    <source>
        <dbReference type="PROSITE" id="PS50868"/>
    </source>
</evidence>
<feature type="compositionally biased region" description="Basic and acidic residues" evidence="26">
    <location>
        <begin position="3360"/>
        <end position="3375"/>
    </location>
</feature>
<dbReference type="InterPro" id="IPR034732">
    <property type="entry name" value="EPHD"/>
</dbReference>
<feature type="compositionally biased region" description="Low complexity" evidence="26">
    <location>
        <begin position="874"/>
        <end position="894"/>
    </location>
</feature>
<keyword evidence="8" id="KW-0677">Repeat</keyword>
<dbReference type="GO" id="GO:0008270">
    <property type="term" value="F:zinc ion binding"/>
    <property type="evidence" value="ECO:0007669"/>
    <property type="project" value="UniProtKB-KW"/>
</dbReference>
<keyword evidence="14" id="KW-0805">Transcription regulation</keyword>
<keyword evidence="18" id="KW-0539">Nucleus</keyword>
<feature type="binding site" evidence="22">
    <location>
        <position position="4419"/>
    </location>
    <ligand>
        <name>S-adenosyl-L-methionine</name>
        <dbReference type="ChEBI" id="CHEBI:59789"/>
    </ligand>
</feature>
<keyword evidence="6 22" id="KW-0949">S-adenosyl-L-methionine</keyword>
<dbReference type="PANTHER" id="PTHR45838:SF2">
    <property type="entry name" value="HISTONE-LYSINE N-METHYLTRANSFERASE 2A"/>
    <property type="match status" value="1"/>
</dbReference>
<dbReference type="PANTHER" id="PTHR45838">
    <property type="entry name" value="HISTONE-LYSINE-N-METHYLTRANSFERASE 2 KMT2 FAMILY MEMBER"/>
    <property type="match status" value="1"/>
</dbReference>
<dbReference type="GO" id="GO:0140945">
    <property type="term" value="F:histone H3K4 monomethyltransferase activity"/>
    <property type="evidence" value="ECO:0007669"/>
    <property type="project" value="UniProtKB-EC"/>
</dbReference>
<dbReference type="GO" id="GO:0003677">
    <property type="term" value="F:DNA binding"/>
    <property type="evidence" value="ECO:0007669"/>
    <property type="project" value="UniProtKB-KW"/>
</dbReference>
<evidence type="ECO:0000256" key="22">
    <source>
        <dbReference type="PIRSR" id="PIRSR010354-50"/>
    </source>
</evidence>
<feature type="region of interest" description="Disordered" evidence="26">
    <location>
        <begin position="467"/>
        <end position="525"/>
    </location>
</feature>
<dbReference type="CDD" id="cd15592">
    <property type="entry name" value="PHD3_KMT2A"/>
    <property type="match status" value="1"/>
</dbReference>
<dbReference type="PROSITE" id="PS50016">
    <property type="entry name" value="ZF_PHD_2"/>
    <property type="match status" value="3"/>
</dbReference>
<feature type="compositionally biased region" description="Polar residues" evidence="26">
    <location>
        <begin position="1230"/>
        <end position="1242"/>
    </location>
</feature>
<feature type="region of interest" description="Disordered" evidence="26">
    <location>
        <begin position="312"/>
        <end position="377"/>
    </location>
</feature>
<evidence type="ECO:0000313" key="33">
    <source>
        <dbReference type="EMBL" id="TDH14919.1"/>
    </source>
</evidence>
<feature type="compositionally biased region" description="Low complexity" evidence="26">
    <location>
        <begin position="467"/>
        <end position="507"/>
    </location>
</feature>
<dbReference type="CDD" id="cd05493">
    <property type="entry name" value="Bromo_ALL-1"/>
    <property type="match status" value="1"/>
</dbReference>
<evidence type="ECO:0000256" key="17">
    <source>
        <dbReference type="ARBA" id="ARBA00023163"/>
    </source>
</evidence>
<feature type="binding site" evidence="22">
    <location>
        <position position="4463"/>
    </location>
    <ligand>
        <name>S-adenosyl-L-methionine</name>
        <dbReference type="ChEBI" id="CHEBI:59789"/>
    </ligand>
</feature>
<feature type="compositionally biased region" description="Polar residues" evidence="26">
    <location>
        <begin position="1472"/>
        <end position="1484"/>
    </location>
</feature>
<feature type="compositionally biased region" description="Low complexity" evidence="26">
    <location>
        <begin position="674"/>
        <end position="685"/>
    </location>
</feature>
<dbReference type="Pfam" id="PF00856">
    <property type="entry name" value="SET"/>
    <property type="match status" value="1"/>
</dbReference>
<dbReference type="PROSITE" id="PS51058">
    <property type="entry name" value="ZF_CXXC"/>
    <property type="match status" value="1"/>
</dbReference>
<dbReference type="PROSITE" id="PS50868">
    <property type="entry name" value="POST_SET"/>
    <property type="match status" value="1"/>
</dbReference>
<evidence type="ECO:0000256" key="10">
    <source>
        <dbReference type="ARBA" id="ARBA00022833"/>
    </source>
</evidence>
<feature type="compositionally biased region" description="Basic residues" evidence="26">
    <location>
        <begin position="3161"/>
        <end position="3171"/>
    </location>
</feature>
<keyword evidence="16" id="KW-0238">DNA-binding</keyword>
<feature type="compositionally biased region" description="Low complexity" evidence="26">
    <location>
        <begin position="556"/>
        <end position="580"/>
    </location>
</feature>
<reference evidence="33 34" key="1">
    <citation type="submission" date="2019-01" db="EMBL/GenBank/DDBJ databases">
        <title>A chromosome-scale genome assembly of the yellow perch, Perca flavescens.</title>
        <authorList>
            <person name="Feron R."/>
            <person name="Morvezen R."/>
            <person name="Bestin A."/>
            <person name="Haffray P."/>
            <person name="Klopp C."/>
            <person name="Zahm M."/>
            <person name="Cabau C."/>
            <person name="Roques C."/>
            <person name="Donnadieu C."/>
            <person name="Bouchez O."/>
            <person name="Christie M."/>
            <person name="Larson W."/>
            <person name="Guiguen Y."/>
        </authorList>
    </citation>
    <scope>NUCLEOTIDE SEQUENCE [LARGE SCALE GENOMIC DNA]</scope>
    <source>
        <strain evidence="33">YP-PL-M2</strain>
        <tissue evidence="33">Blood</tissue>
    </source>
</reference>
<dbReference type="Pfam" id="PF05964">
    <property type="entry name" value="FYRN"/>
    <property type="match status" value="1"/>
</dbReference>
<evidence type="ECO:0000256" key="20">
    <source>
        <dbReference type="ARBA" id="ARBA00049353"/>
    </source>
</evidence>
<dbReference type="FunFam" id="3.30.160.360:FF:000004">
    <property type="entry name" value="Histone-lysine N-methyltransferase"/>
    <property type="match status" value="1"/>
</dbReference>
<feature type="binding site" evidence="22">
    <location>
        <begin position="4486"/>
        <end position="4487"/>
    </location>
    <ligand>
        <name>S-adenosyl-L-methionine</name>
        <dbReference type="ChEBI" id="CHEBI:59789"/>
    </ligand>
</feature>
<evidence type="ECO:0000256" key="1">
    <source>
        <dbReference type="ARBA" id="ARBA00004123"/>
    </source>
</evidence>
<feature type="region of interest" description="Disordered" evidence="26">
    <location>
        <begin position="3814"/>
        <end position="3864"/>
    </location>
</feature>
<feature type="region of interest" description="Disordered" evidence="26">
    <location>
        <begin position="3316"/>
        <end position="3440"/>
    </location>
</feature>
<feature type="domain" description="PHD-type" evidence="28">
    <location>
        <begin position="1696"/>
        <end position="1747"/>
    </location>
</feature>
<keyword evidence="15 24" id="KW-0103">Bromodomain</keyword>
<feature type="region of interest" description="Disordered" evidence="26">
    <location>
        <begin position="556"/>
        <end position="749"/>
    </location>
</feature>
<evidence type="ECO:0000256" key="6">
    <source>
        <dbReference type="ARBA" id="ARBA00022691"/>
    </source>
</evidence>
<dbReference type="InterPro" id="IPR036427">
    <property type="entry name" value="Bromodomain-like_sf"/>
</dbReference>
<feature type="compositionally biased region" description="Basic and acidic residues" evidence="26">
    <location>
        <begin position="618"/>
        <end position="627"/>
    </location>
</feature>
<feature type="compositionally biased region" description="Basic and acidic residues" evidence="26">
    <location>
        <begin position="2548"/>
        <end position="2709"/>
    </location>
</feature>
<evidence type="ECO:0000256" key="18">
    <source>
        <dbReference type="ARBA" id="ARBA00023242"/>
    </source>
</evidence>
<accession>A0A484DHG0</accession>
<dbReference type="Pfam" id="PF05965">
    <property type="entry name" value="FYRC"/>
    <property type="match status" value="1"/>
</dbReference>
<feature type="domain" description="CXXC-type" evidence="31">
    <location>
        <begin position="1326"/>
        <end position="1374"/>
    </location>
</feature>
<dbReference type="Proteomes" id="UP000295070">
    <property type="component" value="Chromosome 3"/>
</dbReference>
<name>A0A484DHG0_PERFV</name>
<feature type="region of interest" description="Disordered" evidence="26">
    <location>
        <begin position="1217"/>
        <end position="1248"/>
    </location>
</feature>
<feature type="compositionally biased region" description="Basic residues" evidence="26">
    <location>
        <begin position="3830"/>
        <end position="3849"/>
    </location>
</feature>
<feature type="compositionally biased region" description="Low complexity" evidence="26">
    <location>
        <begin position="1456"/>
        <end position="1470"/>
    </location>
</feature>
<feature type="compositionally biased region" description="Pro residues" evidence="26">
    <location>
        <begin position="508"/>
        <end position="520"/>
    </location>
</feature>
<dbReference type="InterPro" id="IPR002857">
    <property type="entry name" value="Znf_CXXC"/>
</dbReference>
<feature type="compositionally biased region" description="Low complexity" evidence="26">
    <location>
        <begin position="3060"/>
        <end position="3072"/>
    </location>
</feature>
<dbReference type="FunFam" id="2.170.270.10:FF:000004">
    <property type="entry name" value="Histone-lysine N-methyltransferase"/>
    <property type="match status" value="1"/>
</dbReference>